<dbReference type="GO" id="GO:0061863">
    <property type="term" value="F:microtubule plus end polymerase"/>
    <property type="evidence" value="ECO:0007669"/>
    <property type="project" value="InterPro"/>
</dbReference>
<dbReference type="InterPro" id="IPR016024">
    <property type="entry name" value="ARM-type_fold"/>
</dbReference>
<feature type="region of interest" description="Disordered" evidence="9">
    <location>
        <begin position="1423"/>
        <end position="1479"/>
    </location>
</feature>
<evidence type="ECO:0000256" key="8">
    <source>
        <dbReference type="ARBA" id="ARBA00025722"/>
    </source>
</evidence>
<keyword evidence="7" id="KW-0131">Cell cycle</keyword>
<proteinExistence type="inferred from homology"/>
<dbReference type="FunFam" id="1.25.10.10:FF:000063">
    <property type="entry name" value="Putative cytoskeleton-associated protein 5"/>
    <property type="match status" value="1"/>
</dbReference>
<dbReference type="GO" id="GO:0007051">
    <property type="term" value="P:spindle organization"/>
    <property type="evidence" value="ECO:0007669"/>
    <property type="project" value="InterPro"/>
</dbReference>
<dbReference type="Gene3D" id="1.25.10.10">
    <property type="entry name" value="Leucine-rich Repeat Variant"/>
    <property type="match status" value="5"/>
</dbReference>
<reference evidence="11 12" key="1">
    <citation type="submission" date="2016-04" db="EMBL/GenBank/DDBJ databases">
        <title>The genome of Intoshia linei affirms orthonectids as highly simplified spiralians.</title>
        <authorList>
            <person name="Mikhailov K.V."/>
            <person name="Slusarev G.S."/>
            <person name="Nikitin M.A."/>
            <person name="Logacheva M.D."/>
            <person name="Penin A."/>
            <person name="Aleoshin V."/>
            <person name="Panchin Y.V."/>
        </authorList>
    </citation>
    <scope>NUCLEOTIDE SEQUENCE [LARGE SCALE GENOMIC DNA]</scope>
    <source>
        <strain evidence="11">Intl2013</strain>
        <tissue evidence="11">Whole animal</tissue>
    </source>
</reference>
<dbReference type="GO" id="GO:0051301">
    <property type="term" value="P:cell division"/>
    <property type="evidence" value="ECO:0007669"/>
    <property type="project" value="UniProtKB-KW"/>
</dbReference>
<keyword evidence="2" id="KW-0963">Cytoplasm</keyword>
<feature type="region of interest" description="Disordered" evidence="9">
    <location>
        <begin position="227"/>
        <end position="266"/>
    </location>
</feature>
<evidence type="ECO:0000256" key="3">
    <source>
        <dbReference type="ARBA" id="ARBA00022618"/>
    </source>
</evidence>
<keyword evidence="12" id="KW-1185">Reference proteome</keyword>
<dbReference type="EMBL" id="LWCA01000214">
    <property type="protein sequence ID" value="OAF69892.1"/>
    <property type="molecule type" value="Genomic_DNA"/>
</dbReference>
<dbReference type="Pfam" id="PF21041">
    <property type="entry name" value="XMAP215_CLASP_TOG"/>
    <property type="match status" value="3"/>
</dbReference>
<evidence type="ECO:0000256" key="4">
    <source>
        <dbReference type="ARBA" id="ARBA00022737"/>
    </source>
</evidence>
<evidence type="ECO:0000256" key="2">
    <source>
        <dbReference type="ARBA" id="ARBA00022490"/>
    </source>
</evidence>
<evidence type="ECO:0000256" key="9">
    <source>
        <dbReference type="SAM" id="MobiDB-lite"/>
    </source>
</evidence>
<dbReference type="SUPFAM" id="SSF81383">
    <property type="entry name" value="F-box domain"/>
    <property type="match status" value="1"/>
</dbReference>
<feature type="compositionally biased region" description="Basic and acidic residues" evidence="9">
    <location>
        <begin position="1490"/>
        <end position="1502"/>
    </location>
</feature>
<dbReference type="InterPro" id="IPR036047">
    <property type="entry name" value="F-box-like_dom_sf"/>
</dbReference>
<evidence type="ECO:0000259" key="10">
    <source>
        <dbReference type="PROSITE" id="PS50181"/>
    </source>
</evidence>
<dbReference type="InterPro" id="IPR001810">
    <property type="entry name" value="F-box_dom"/>
</dbReference>
<evidence type="ECO:0000256" key="1">
    <source>
        <dbReference type="ARBA" id="ARBA00004300"/>
    </source>
</evidence>
<feature type="region of interest" description="Disordered" evidence="9">
    <location>
        <begin position="507"/>
        <end position="576"/>
    </location>
</feature>
<protein>
    <submittedName>
        <fullName evidence="11">Cytoskeleton-associated protein 5</fullName>
    </submittedName>
</protein>
<dbReference type="OrthoDB" id="205662at2759"/>
<sequence>MSEEEDTSWMKLSVYDKCCHKLWKARVDGYEKIFKVFDYADNDDIPEFKTYSPIIKNFVVETNPSALDKGLDAALAYITNAKIANKIAPSVLDGIIKKCLTGKPKIKEKCINIFMMVVEIEQADLVVKKLLECMDNKQPKIISGALQFIIAVVQSFGTIIINVKPFLKKIEKLLDNKDKTVRENTKTLVIECTRWLGTATIKPLIASLKPVVVTEFEKEFEKNSNKKAKPTRYIRSEMEKRKNSENLDEDEADDIENDDDEDESPTTVIDTFELLPSVDILSKLPKNFFAELESKNWKERQTQLQLLESLLKDVAKIDQDADYKELFSALKLVLEKEKTVALFILSSKILKSMGVCLKTNIQQHSVDIIQLALLRLKEKKFTIVNAMTECLDEHYKHVQLEAIFNILIESLSNKSTNVRIETLRFMIRIMPITPLSSYPKKLIKDLIVPLMKCLNDSLGDIRDLTMQSLGILIKIHGEKVINKYIDGVDKIKRAKIDEFAKNCQLISSKKNKPKDNANEPKKEKEKGKTKETKTVKEKPNKKNANNDKKPKFKKASPNTKKPNKTNKNNEKELPTENLITEDAALELLSDILKENIAETITNKQWKTRLECYQKILATIDNLHICEQSIPSIAILVIMSQKPGFKDSNISVLKCKYDVLKKLSETAKCTKTLFDLCISPIVDKIGDTKVGPTTKQTLNAFAERLSLQYTLELLCMHSINVKNPKTNTESLNWIISAVDAFGGKKISLKVIIGFIKINLSSKTPEHRKAASSLIAKLVQHVGNNVRNLIADEPVTVLKIIDEYIEKLKGCNVPEPTLGLTKNEPKRAGKSKSNHVESGQIEESGQENSSENENDDENEDALDSLIPRVNISDKINDSIFNEMDNSLWKVRSEAVKTVLEILDTAKFIEDDIGGLPIALSRRLGDSNKIIIGITLEIIKKLAVSIGPNVSRYIGDLWPGVMASLSDSKTSVRSNALAAMDEWLLKCKLFPLLADEMVPTVLSKENPVLRENLLVWLTKAFNNLKSNKKLPPSDMKPLVECVFVTIFDRNVKVRSAANEFLKVLQGHTSYGYIIKLTEKHKERDFLTTMVGKHREDLATTASLVKKEKVKPKKNTIVQENDITDDEICKEKVKPRRFGTMTKKTKTKEENIKSEEIAVKSEILGTSATKQARMSNKSLSAKWSPLVPTDAAKVYLNDNIHLNFSESLAANMVSNDFSLNVKAFTTLNEELTLNLTKTFLVIDLIVKWINVRWLDTNTTVTLRTLEFLELFVSKMIAESKNITDSDASNLIPGLLIKIGDSKESIKKKVRSILEDVCQLYPYAKLFNFVLEAVNTRNSRQRIECLELINWLLSNFPDMIPPSNSECPPIKLIASQLSDRDNNVRNAAIKSLISVYKSYGNVLFKMIGHLSKNAMDLLNDRLKRVKVSNSKTPIENSNDANNQVNHRNLSSYPENNDYPINAYESSNDDNHGTRPVSPVGSAFADCDNEIQNDENSLHEDSEKDNKPQYKPFWPKIENPINSLKLHKIPDLNSIVNAEDQLEIEKLINWKVPDLKKVENVVNILDSTVSLPPDKETENDELKMTMKKELSSKNTLQNYTDKTLETKPQKTDQLILYIIQSVRSSNNSQSLYSLKRIEHMLKDQSKLNIFTPDNMNVFIVSCAKKIQHMSSIIVDKNLVDTNIELDSTKSFIQSEIELKCFESNDKIKENCSENNLIESVFNYMIYTLTKFFQNHNLASSIFSNSLYNIMYNLIFTITCDEIINHFEIKINIRSISSLIGNVISMSNQSNIICALILLLANAIIKEESHSFIDLNMKCIWRILKKFNKIIQDLNVEDIFKSVSSFFSIIQESNINKTNGGNIQKSLDRQIQTIKTVVFTIVTSLSLCDKEKFKNLANYQFDSHNSILKTLITKCILKVQGKNYNNAIHNNTELQNIVELFNVKKINEAIVKLFEYCQSDCSFDVEILLFSYPRSEKESILSAYNLYKNDYNVGRNNVNSNLNDTHVIGSKENDPKKIIQDTRSQLDKLRNKLYKNNILKRPTILNGDFDSKNKLNYTKIHSELTTPLNTPRPKNEIEIEKVSSINKPEESTQNIKEDKEIDYLPRLPIRVLHRITNFLNIEDIENLKKVSIKMNRIFHDEKLWKKLYISRRNPNPPLELIHAAKKTTWHKLFYTNRIKLRIEILRARSR</sequence>
<evidence type="ECO:0000313" key="11">
    <source>
        <dbReference type="EMBL" id="OAF69892.1"/>
    </source>
</evidence>
<evidence type="ECO:0000313" key="12">
    <source>
        <dbReference type="Proteomes" id="UP000078046"/>
    </source>
</evidence>
<dbReference type="SUPFAM" id="SSF48371">
    <property type="entry name" value="ARM repeat"/>
    <property type="match status" value="2"/>
</dbReference>
<keyword evidence="6" id="KW-0206">Cytoskeleton</keyword>
<name>A0A177B888_9BILA</name>
<dbReference type="InterPro" id="IPR048491">
    <property type="entry name" value="XMAP215_CLASP_TOG"/>
</dbReference>
<gene>
    <name evidence="11" type="ORF">A3Q56_02361</name>
</gene>
<dbReference type="SMART" id="SM01349">
    <property type="entry name" value="TOG"/>
    <property type="match status" value="5"/>
</dbReference>
<feature type="compositionally biased region" description="Acidic residues" evidence="9">
    <location>
        <begin position="848"/>
        <end position="860"/>
    </location>
</feature>
<evidence type="ECO:0000256" key="5">
    <source>
        <dbReference type="ARBA" id="ARBA00022776"/>
    </source>
</evidence>
<feature type="compositionally biased region" description="Polar residues" evidence="9">
    <location>
        <begin position="1423"/>
        <end position="1449"/>
    </location>
</feature>
<keyword evidence="5" id="KW-0498">Mitosis</keyword>
<comment type="caution">
    <text evidence="11">The sequence shown here is derived from an EMBL/GenBank/DDBJ whole genome shotgun (WGS) entry which is preliminary data.</text>
</comment>
<feature type="region of interest" description="Disordered" evidence="9">
    <location>
        <begin position="814"/>
        <end position="861"/>
    </location>
</feature>
<dbReference type="GO" id="GO:0051010">
    <property type="term" value="F:microtubule plus-end binding"/>
    <property type="evidence" value="ECO:0007669"/>
    <property type="project" value="InterPro"/>
</dbReference>
<dbReference type="PROSITE" id="PS50181">
    <property type="entry name" value="FBOX"/>
    <property type="match status" value="1"/>
</dbReference>
<feature type="region of interest" description="Disordered" evidence="9">
    <location>
        <begin position="1489"/>
        <end position="1508"/>
    </location>
</feature>
<dbReference type="FunFam" id="1.25.10.10:FF:000019">
    <property type="entry name" value="Cytoskeleton-associated protein 5"/>
    <property type="match status" value="1"/>
</dbReference>
<comment type="similarity">
    <text evidence="8">Belongs to the TOG/XMAP215 family.</text>
</comment>
<keyword evidence="4" id="KW-0677">Repeat</keyword>
<dbReference type="PANTHER" id="PTHR12609">
    <property type="entry name" value="MICROTUBULE ASSOCIATED PROTEIN XMAP215"/>
    <property type="match status" value="1"/>
</dbReference>
<feature type="compositionally biased region" description="Basic and acidic residues" evidence="9">
    <location>
        <begin position="513"/>
        <end position="549"/>
    </location>
</feature>
<dbReference type="GO" id="GO:0046785">
    <property type="term" value="P:microtubule polymerization"/>
    <property type="evidence" value="ECO:0007669"/>
    <property type="project" value="InterPro"/>
</dbReference>
<comment type="subcellular location">
    <subcellularLocation>
        <location evidence="1">Cytoplasm</location>
        <location evidence="1">Cytoskeleton</location>
        <location evidence="1">Microtubule organizing center</location>
        <location evidence="1">Centrosome</location>
    </subcellularLocation>
</comment>
<evidence type="ECO:0000256" key="7">
    <source>
        <dbReference type="ARBA" id="ARBA00023306"/>
    </source>
</evidence>
<feature type="compositionally biased region" description="Basic and acidic residues" evidence="9">
    <location>
        <begin position="234"/>
        <end position="245"/>
    </location>
</feature>
<dbReference type="InterPro" id="IPR034085">
    <property type="entry name" value="TOG"/>
</dbReference>
<dbReference type="Gene3D" id="1.20.1280.50">
    <property type="match status" value="1"/>
</dbReference>
<feature type="domain" description="F-box" evidence="10">
    <location>
        <begin position="2094"/>
        <end position="2140"/>
    </location>
</feature>
<keyword evidence="3" id="KW-0132">Cell division</keyword>
<dbReference type="Pfam" id="PF00646">
    <property type="entry name" value="F-box"/>
    <property type="match status" value="1"/>
</dbReference>
<feature type="compositionally biased region" description="Acidic residues" evidence="9">
    <location>
        <begin position="246"/>
        <end position="264"/>
    </location>
</feature>
<dbReference type="FunFam" id="1.25.10.10:FF:000050">
    <property type="entry name" value="Cytoskeleton-associated protein 5 isoform X1"/>
    <property type="match status" value="1"/>
</dbReference>
<dbReference type="InterPro" id="IPR011989">
    <property type="entry name" value="ARM-like"/>
</dbReference>
<organism evidence="11 12">
    <name type="scientific">Intoshia linei</name>
    <dbReference type="NCBI Taxonomy" id="1819745"/>
    <lineage>
        <taxon>Eukaryota</taxon>
        <taxon>Metazoa</taxon>
        <taxon>Spiralia</taxon>
        <taxon>Lophotrochozoa</taxon>
        <taxon>Mesozoa</taxon>
        <taxon>Orthonectida</taxon>
        <taxon>Rhopaluridae</taxon>
        <taxon>Intoshia</taxon>
    </lineage>
</organism>
<dbReference type="GO" id="GO:0005813">
    <property type="term" value="C:centrosome"/>
    <property type="evidence" value="ECO:0007669"/>
    <property type="project" value="UniProtKB-SubCell"/>
</dbReference>
<dbReference type="GO" id="GO:0030951">
    <property type="term" value="P:establishment or maintenance of microtubule cytoskeleton polarity"/>
    <property type="evidence" value="ECO:0007669"/>
    <property type="project" value="InterPro"/>
</dbReference>
<dbReference type="Proteomes" id="UP000078046">
    <property type="component" value="Unassembled WGS sequence"/>
</dbReference>
<dbReference type="InterPro" id="IPR045110">
    <property type="entry name" value="XMAP215"/>
</dbReference>
<feature type="compositionally biased region" description="Low complexity" evidence="9">
    <location>
        <begin position="835"/>
        <end position="847"/>
    </location>
</feature>
<evidence type="ECO:0000256" key="6">
    <source>
        <dbReference type="ARBA" id="ARBA00023212"/>
    </source>
</evidence>
<accession>A0A177B888</accession>